<dbReference type="InterPro" id="IPR018946">
    <property type="entry name" value="PhoD-like_MPP"/>
</dbReference>
<proteinExistence type="predicted"/>
<dbReference type="InterPro" id="IPR038607">
    <property type="entry name" value="PhoD-like_sf"/>
</dbReference>
<sequence length="564" mass="63142">MSDLPEGPLRLGPLLRFVDDTSATIWVETAEAARVTVEAGDVTATARTFAAHGHHYALVEVTGLPPGTKTPYRVHVDGEPVWPPDEPEFADFPPSVVPTLEPGKPLRVGFGSCRVSVSHDEESNARFGIDALRAYALRMAGLTGEPDRWPDVVVFLGDQVYADDTSPRMKEFIASRRDPEQPPWSELKDYQEYAHLYRLAWSDPANRWLLSTLPSAMIFDDHDIRDDWNTSWTWRQEMEATSWWHERVVAGLGSYWVYQHLGNLGAEDRADDKLWSRIAAYDGDDELDVTAELDELADRADQEPTSYRWSYSRDFGTQARLVVVDSRAARVLEPDHRSMLDDDEMAWLDERMRGDVDHLLVGTSLPLLMTPKLHHVEAFGEALAQGAWGRLGSKAGEWLRQTADLEHWAAFQGGFVQVAGMVVEVASGARGRAPRSVTFMSGDVHHSYVAEAWADPASGKRLTSAVVQATCSPIRNPLPRIMQVAFKVAALGKARPTGRLLGGKVPRSPLRWKVAQGPWYDNNLAVLELQEHRLHFWWSRGEVNDGDHDRPKLHRVATVDVATP</sequence>
<dbReference type="InterPro" id="IPR029052">
    <property type="entry name" value="Metallo-depent_PP-like"/>
</dbReference>
<accession>A0A930VJS3</accession>
<dbReference type="RefSeq" id="WP_194708346.1">
    <property type="nucleotide sequence ID" value="NZ_JADKPN010000013.1"/>
</dbReference>
<name>A0A930VJS3_9ACTN</name>
<dbReference type="Gene3D" id="3.60.21.70">
    <property type="entry name" value="PhoD-like phosphatase"/>
    <property type="match status" value="1"/>
</dbReference>
<keyword evidence="4" id="KW-1185">Reference proteome</keyword>
<feature type="domain" description="PhoD-like phosphatase metallophosphatase" evidence="1">
    <location>
        <begin position="149"/>
        <end position="470"/>
    </location>
</feature>
<evidence type="ECO:0000313" key="4">
    <source>
        <dbReference type="Proteomes" id="UP000640489"/>
    </source>
</evidence>
<dbReference type="PANTHER" id="PTHR37031:SF2">
    <property type="entry name" value="PHOD-LIKE PHOSPHATASE METALLOPHOSPHATASE DOMAIN-CONTAINING PROTEIN"/>
    <property type="match status" value="1"/>
</dbReference>
<dbReference type="Pfam" id="PF25077">
    <property type="entry name" value="DUF7800"/>
    <property type="match status" value="1"/>
</dbReference>
<evidence type="ECO:0000259" key="2">
    <source>
        <dbReference type="Pfam" id="PF25077"/>
    </source>
</evidence>
<reference evidence="3" key="1">
    <citation type="submission" date="2020-11" db="EMBL/GenBank/DDBJ databases">
        <title>Nocardioides sp. nov., isolated from Soil of Cynanchum wilfordii Hemsley rhizosphere.</title>
        <authorList>
            <person name="Lee J.-S."/>
            <person name="Suh M.K."/>
            <person name="Kim J.-S."/>
        </authorList>
    </citation>
    <scope>NUCLEOTIDE SEQUENCE</scope>
    <source>
        <strain evidence="3">KCTC 19275</strain>
    </source>
</reference>
<dbReference type="InterPro" id="IPR056702">
    <property type="entry name" value="DUF7800"/>
</dbReference>
<protein>
    <submittedName>
        <fullName evidence="3">Alkaline phosphatase family protein</fullName>
    </submittedName>
</protein>
<organism evidence="3 4">
    <name type="scientific">Nocardioides islandensis</name>
    <dbReference type="NCBI Taxonomy" id="433663"/>
    <lineage>
        <taxon>Bacteria</taxon>
        <taxon>Bacillati</taxon>
        <taxon>Actinomycetota</taxon>
        <taxon>Actinomycetes</taxon>
        <taxon>Propionibacteriales</taxon>
        <taxon>Nocardioidaceae</taxon>
        <taxon>Nocardioides</taxon>
    </lineage>
</organism>
<dbReference type="PANTHER" id="PTHR37031">
    <property type="entry name" value="METALLOPHOSPHATASE BINDING DOMAIN PROTEIN"/>
    <property type="match status" value="1"/>
</dbReference>
<dbReference type="CDD" id="cd07389">
    <property type="entry name" value="MPP_PhoD"/>
    <property type="match status" value="1"/>
</dbReference>
<gene>
    <name evidence="3" type="ORF">ISU07_18675</name>
</gene>
<dbReference type="EMBL" id="JADKPN010000013">
    <property type="protein sequence ID" value="MBF4765160.1"/>
    <property type="molecule type" value="Genomic_DNA"/>
</dbReference>
<dbReference type="AlphaFoldDB" id="A0A930VJS3"/>
<dbReference type="Pfam" id="PF09423">
    <property type="entry name" value="PhoD"/>
    <property type="match status" value="1"/>
</dbReference>
<feature type="domain" description="DUF7800" evidence="2">
    <location>
        <begin position="8"/>
        <end position="90"/>
    </location>
</feature>
<dbReference type="SUPFAM" id="SSF56300">
    <property type="entry name" value="Metallo-dependent phosphatases"/>
    <property type="match status" value="1"/>
</dbReference>
<dbReference type="Proteomes" id="UP000640489">
    <property type="component" value="Unassembled WGS sequence"/>
</dbReference>
<evidence type="ECO:0000259" key="1">
    <source>
        <dbReference type="Pfam" id="PF09423"/>
    </source>
</evidence>
<evidence type="ECO:0000313" key="3">
    <source>
        <dbReference type="EMBL" id="MBF4765160.1"/>
    </source>
</evidence>
<comment type="caution">
    <text evidence="3">The sequence shown here is derived from an EMBL/GenBank/DDBJ whole genome shotgun (WGS) entry which is preliminary data.</text>
</comment>